<evidence type="ECO:0000313" key="3">
    <source>
        <dbReference type="EMBL" id="MDE1464654.1"/>
    </source>
</evidence>
<sequence length="360" mass="39557">MAKLKTWLTGLLAIQLVLVVGLFWRSEHQQQQNIQQPLFGFNLADVTKVIVSDSDNRVTMSKSGDHWVLPELANLPANHDKLTDVLAKLESIQTGWPVATTTSSHERFDVSEDKFQRQVQLYQDDKLVGSVLVGTSPGFRKAHIRKPEDDAVYTAQLNSYELPVKGNDWLNKSLLAAGSVDNIKSIEGTDYRLEKSDDSWVLSESKQSSSNAANATKLDMVKAQQLATALANLQVQGVADKQPHAGADSKLGAIEVVNDKGKLSYQLTAVDDTYFIKRSDVEQAFTISKYDYERITQVGLSQLALQVEHSDKAVAESKKATDTQTATEGQASSKQPPEKVETSQSDEEGTTLTETDASKS</sequence>
<feature type="compositionally biased region" description="Polar residues" evidence="1">
    <location>
        <begin position="350"/>
        <end position="360"/>
    </location>
</feature>
<dbReference type="Proteomes" id="UP001528823">
    <property type="component" value="Unassembled WGS sequence"/>
</dbReference>
<dbReference type="Pfam" id="PF14238">
    <property type="entry name" value="DUF4340"/>
    <property type="match status" value="1"/>
</dbReference>
<comment type="caution">
    <text evidence="3">The sequence shown here is derived from an EMBL/GenBank/DDBJ whole genome shotgun (WGS) entry which is preliminary data.</text>
</comment>
<proteinExistence type="predicted"/>
<feature type="domain" description="DUF4340" evidence="2">
    <location>
        <begin position="67"/>
        <end position="248"/>
    </location>
</feature>
<name>A0ABT5UHY6_9GAMM</name>
<feature type="region of interest" description="Disordered" evidence="1">
    <location>
        <begin position="311"/>
        <end position="360"/>
    </location>
</feature>
<evidence type="ECO:0000313" key="4">
    <source>
        <dbReference type="Proteomes" id="UP001528823"/>
    </source>
</evidence>
<keyword evidence="4" id="KW-1185">Reference proteome</keyword>
<gene>
    <name evidence="3" type="ORF">ORQ98_22060</name>
</gene>
<feature type="compositionally biased region" description="Polar residues" evidence="1">
    <location>
        <begin position="322"/>
        <end position="335"/>
    </location>
</feature>
<feature type="compositionally biased region" description="Basic and acidic residues" evidence="1">
    <location>
        <begin position="311"/>
        <end position="321"/>
    </location>
</feature>
<dbReference type="EMBL" id="JAPMOU010000039">
    <property type="protein sequence ID" value="MDE1464654.1"/>
    <property type="molecule type" value="Genomic_DNA"/>
</dbReference>
<dbReference type="RefSeq" id="WP_274690979.1">
    <property type="nucleotide sequence ID" value="NZ_JAPMOU010000039.1"/>
</dbReference>
<dbReference type="InterPro" id="IPR025641">
    <property type="entry name" value="DUF4340"/>
</dbReference>
<evidence type="ECO:0000256" key="1">
    <source>
        <dbReference type="SAM" id="MobiDB-lite"/>
    </source>
</evidence>
<accession>A0ABT5UHY6</accession>
<organism evidence="3 4">
    <name type="scientific">Spartinivicinus poritis</name>
    <dbReference type="NCBI Taxonomy" id="2994640"/>
    <lineage>
        <taxon>Bacteria</taxon>
        <taxon>Pseudomonadati</taxon>
        <taxon>Pseudomonadota</taxon>
        <taxon>Gammaproteobacteria</taxon>
        <taxon>Oceanospirillales</taxon>
        <taxon>Zooshikellaceae</taxon>
        <taxon>Spartinivicinus</taxon>
    </lineage>
</organism>
<evidence type="ECO:0000259" key="2">
    <source>
        <dbReference type="Pfam" id="PF14238"/>
    </source>
</evidence>
<protein>
    <submittedName>
        <fullName evidence="3">DUF4340 domain-containing protein</fullName>
    </submittedName>
</protein>
<reference evidence="3 4" key="1">
    <citation type="submission" date="2022-11" db="EMBL/GenBank/DDBJ databases">
        <title>Spartinivicinus poritis sp. nov., isolated from scleractinian coral Porites lutea.</title>
        <authorList>
            <person name="Zhang G."/>
            <person name="Cai L."/>
            <person name="Wei Q."/>
        </authorList>
    </citation>
    <scope>NUCLEOTIDE SEQUENCE [LARGE SCALE GENOMIC DNA]</scope>
    <source>
        <strain evidence="3 4">A2-2</strain>
    </source>
</reference>